<dbReference type="Proteomes" id="UP000660885">
    <property type="component" value="Unassembled WGS sequence"/>
</dbReference>
<keyword evidence="3" id="KW-1185">Reference proteome</keyword>
<evidence type="ECO:0000313" key="2">
    <source>
        <dbReference type="EMBL" id="MBL6078575.1"/>
    </source>
</evidence>
<name>A0ABS1U1K8_9PROT</name>
<evidence type="ECO:0000313" key="3">
    <source>
        <dbReference type="Proteomes" id="UP000660885"/>
    </source>
</evidence>
<dbReference type="PROSITE" id="PS51257">
    <property type="entry name" value="PROKAR_LIPOPROTEIN"/>
    <property type="match status" value="1"/>
</dbReference>
<evidence type="ECO:0000256" key="1">
    <source>
        <dbReference type="SAM" id="SignalP"/>
    </source>
</evidence>
<organism evidence="2 3">
    <name type="scientific">Belnapia arida</name>
    <dbReference type="NCBI Taxonomy" id="2804533"/>
    <lineage>
        <taxon>Bacteria</taxon>
        <taxon>Pseudomonadati</taxon>
        <taxon>Pseudomonadota</taxon>
        <taxon>Alphaproteobacteria</taxon>
        <taxon>Acetobacterales</taxon>
        <taxon>Roseomonadaceae</taxon>
        <taxon>Belnapia</taxon>
    </lineage>
</organism>
<comment type="caution">
    <text evidence="2">The sequence shown here is derived from an EMBL/GenBank/DDBJ whole genome shotgun (WGS) entry which is preliminary data.</text>
</comment>
<reference evidence="2 3" key="1">
    <citation type="submission" date="2021-01" db="EMBL/GenBank/DDBJ databases">
        <title>Belnapia mucosa sp. nov. and Belnapia arida sp. nov., isolated from the Tabernas Desert (Almeria, Spain).</title>
        <authorList>
            <person name="Molina-Menor E."/>
            <person name="Vidal-Verdu A."/>
            <person name="Calonge A."/>
            <person name="Satari L."/>
            <person name="Pereto J."/>
            <person name="Porcar M."/>
        </authorList>
    </citation>
    <scope>NUCLEOTIDE SEQUENCE [LARGE SCALE GENOMIC DNA]</scope>
    <source>
        <strain evidence="2 3">T18</strain>
    </source>
</reference>
<evidence type="ECO:0008006" key="4">
    <source>
        <dbReference type="Google" id="ProtNLM"/>
    </source>
</evidence>
<gene>
    <name evidence="2" type="ORF">JMJ56_11205</name>
</gene>
<feature type="chain" id="PRO_5045912798" description="S-layer homology domain-containing protein" evidence="1">
    <location>
        <begin position="23"/>
        <end position="425"/>
    </location>
</feature>
<dbReference type="RefSeq" id="WP_202831687.1">
    <property type="nucleotide sequence ID" value="NZ_JAETWB010000003.1"/>
</dbReference>
<protein>
    <recommendedName>
        <fullName evidence="4">S-layer homology domain-containing protein</fullName>
    </recommendedName>
</protein>
<accession>A0ABS1U1K8</accession>
<keyword evidence="1" id="KW-0732">Signal</keyword>
<dbReference type="EMBL" id="JAETWB010000003">
    <property type="protein sequence ID" value="MBL6078575.1"/>
    <property type="molecule type" value="Genomic_DNA"/>
</dbReference>
<sequence>MSGYLRRLFALLAAILSSLSLAACGTVDFSRPGIADPEAGYAAAFPWYAEFCALSQIRKRPGFGAEIRGDIGGHAVLYLNGACRGPDGTLIPCDTPGAGPEGGVGLSMNAHFRNAKWVAIPGRDFFFEGNLRPGETLTRARYAEVLAEARSLGLYDGVAFHDAAMTKAPPGLPPEAAKYEVSIATDYAVGLGRGRYCARAPMTRAQMLSMIAFLNAENAPYRRGEREFHWSLFQDNCIHLAHNALAAAGFWRRWPTHRPLPLAILDFPVPKNEFVNLMRRGNDATLLDPEAAFADPAARRAVLDFGTLPVRPGAIALSAPAWPANAVYETELGLVFYDEPTLGPYRHWLAEILATPRQHALEPNLHWYAARLHRLREERRPLPPEMADFGDRFYAALDRELAGIDRRLERLRAARTTPATGLALR</sequence>
<feature type="signal peptide" evidence="1">
    <location>
        <begin position="1"/>
        <end position="22"/>
    </location>
</feature>
<proteinExistence type="predicted"/>